<name>A0A9W9ERC0_9EURO</name>
<feature type="region of interest" description="Disordered" evidence="1">
    <location>
        <begin position="49"/>
        <end position="74"/>
    </location>
</feature>
<dbReference type="Proteomes" id="UP001141434">
    <property type="component" value="Unassembled WGS sequence"/>
</dbReference>
<organism evidence="2 3">
    <name type="scientific">Penicillium alfredii</name>
    <dbReference type="NCBI Taxonomy" id="1506179"/>
    <lineage>
        <taxon>Eukaryota</taxon>
        <taxon>Fungi</taxon>
        <taxon>Dikarya</taxon>
        <taxon>Ascomycota</taxon>
        <taxon>Pezizomycotina</taxon>
        <taxon>Eurotiomycetes</taxon>
        <taxon>Eurotiomycetidae</taxon>
        <taxon>Eurotiales</taxon>
        <taxon>Aspergillaceae</taxon>
        <taxon>Penicillium</taxon>
    </lineage>
</organism>
<proteinExistence type="predicted"/>
<accession>A0A9W9ERC0</accession>
<dbReference type="RefSeq" id="XP_056508687.1">
    <property type="nucleotide sequence ID" value="XM_056658394.1"/>
</dbReference>
<evidence type="ECO:0000313" key="2">
    <source>
        <dbReference type="EMBL" id="KAJ5086562.1"/>
    </source>
</evidence>
<feature type="compositionally biased region" description="Basic and acidic residues" evidence="1">
    <location>
        <begin position="55"/>
        <end position="74"/>
    </location>
</feature>
<dbReference type="GeneID" id="81397563"/>
<evidence type="ECO:0000256" key="1">
    <source>
        <dbReference type="SAM" id="MobiDB-lite"/>
    </source>
</evidence>
<gene>
    <name evidence="2" type="ORF">NUU61_007869</name>
</gene>
<sequence length="74" mass="8069">MDIGQRPVAKASEDIIQWVNGTNVGSTQESVSRAEIEYKDLIGELFKSTQSRAGSADRGHAARDHDKAQQGRKA</sequence>
<comment type="caution">
    <text evidence="2">The sequence shown here is derived from an EMBL/GenBank/DDBJ whole genome shotgun (WGS) entry which is preliminary data.</text>
</comment>
<dbReference type="OrthoDB" id="4244377at2759"/>
<keyword evidence="3" id="KW-1185">Reference proteome</keyword>
<dbReference type="AlphaFoldDB" id="A0A9W9ERC0"/>
<reference evidence="2" key="1">
    <citation type="submission" date="2022-11" db="EMBL/GenBank/DDBJ databases">
        <authorList>
            <person name="Petersen C."/>
        </authorList>
    </citation>
    <scope>NUCLEOTIDE SEQUENCE</scope>
    <source>
        <strain evidence="2">IBT 34128</strain>
    </source>
</reference>
<reference evidence="2" key="2">
    <citation type="journal article" date="2023" name="IMA Fungus">
        <title>Comparative genomic study of the Penicillium genus elucidates a diverse pangenome and 15 lateral gene transfer events.</title>
        <authorList>
            <person name="Petersen C."/>
            <person name="Sorensen T."/>
            <person name="Nielsen M.R."/>
            <person name="Sondergaard T.E."/>
            <person name="Sorensen J.L."/>
            <person name="Fitzpatrick D.A."/>
            <person name="Frisvad J.C."/>
            <person name="Nielsen K.L."/>
        </authorList>
    </citation>
    <scope>NUCLEOTIDE SEQUENCE</scope>
    <source>
        <strain evidence="2">IBT 34128</strain>
    </source>
</reference>
<dbReference type="EMBL" id="JAPMSZ010000010">
    <property type="protein sequence ID" value="KAJ5086562.1"/>
    <property type="molecule type" value="Genomic_DNA"/>
</dbReference>
<evidence type="ECO:0000313" key="3">
    <source>
        <dbReference type="Proteomes" id="UP001141434"/>
    </source>
</evidence>
<protein>
    <submittedName>
        <fullName evidence="2">Uncharacterized protein</fullName>
    </submittedName>
</protein>